<evidence type="ECO:0000313" key="2">
    <source>
        <dbReference type="Proteomes" id="UP001054252"/>
    </source>
</evidence>
<proteinExistence type="predicted"/>
<comment type="caution">
    <text evidence="1">The sequence shown here is derived from an EMBL/GenBank/DDBJ whole genome shotgun (WGS) entry which is preliminary data.</text>
</comment>
<organism evidence="1 2">
    <name type="scientific">Rubroshorea leprosula</name>
    <dbReference type="NCBI Taxonomy" id="152421"/>
    <lineage>
        <taxon>Eukaryota</taxon>
        <taxon>Viridiplantae</taxon>
        <taxon>Streptophyta</taxon>
        <taxon>Embryophyta</taxon>
        <taxon>Tracheophyta</taxon>
        <taxon>Spermatophyta</taxon>
        <taxon>Magnoliopsida</taxon>
        <taxon>eudicotyledons</taxon>
        <taxon>Gunneridae</taxon>
        <taxon>Pentapetalae</taxon>
        <taxon>rosids</taxon>
        <taxon>malvids</taxon>
        <taxon>Malvales</taxon>
        <taxon>Dipterocarpaceae</taxon>
        <taxon>Rubroshorea</taxon>
    </lineage>
</organism>
<dbReference type="EMBL" id="BPVZ01000223">
    <property type="protein sequence ID" value="GKV47188.1"/>
    <property type="molecule type" value="Genomic_DNA"/>
</dbReference>
<sequence length="39" mass="4173">MAMGIHLISGNSLSLTSLQIWSPSCCHSPTTSAQLQQSR</sequence>
<dbReference type="Proteomes" id="UP001054252">
    <property type="component" value="Unassembled WGS sequence"/>
</dbReference>
<name>A0AAV5MCF9_9ROSI</name>
<protein>
    <submittedName>
        <fullName evidence="1">Uncharacterized protein</fullName>
    </submittedName>
</protein>
<reference evidence="1 2" key="1">
    <citation type="journal article" date="2021" name="Commun. Biol.">
        <title>The genome of Shorea leprosula (Dipterocarpaceae) highlights the ecological relevance of drought in aseasonal tropical rainforests.</title>
        <authorList>
            <person name="Ng K.K.S."/>
            <person name="Kobayashi M.J."/>
            <person name="Fawcett J.A."/>
            <person name="Hatakeyama M."/>
            <person name="Paape T."/>
            <person name="Ng C.H."/>
            <person name="Ang C.C."/>
            <person name="Tnah L.H."/>
            <person name="Lee C.T."/>
            <person name="Nishiyama T."/>
            <person name="Sese J."/>
            <person name="O'Brien M.J."/>
            <person name="Copetti D."/>
            <person name="Mohd Noor M.I."/>
            <person name="Ong R.C."/>
            <person name="Putra M."/>
            <person name="Sireger I.Z."/>
            <person name="Indrioko S."/>
            <person name="Kosugi Y."/>
            <person name="Izuno A."/>
            <person name="Isagi Y."/>
            <person name="Lee S.L."/>
            <person name="Shimizu K.K."/>
        </authorList>
    </citation>
    <scope>NUCLEOTIDE SEQUENCE [LARGE SCALE GENOMIC DNA]</scope>
    <source>
        <strain evidence="1">214</strain>
    </source>
</reference>
<accession>A0AAV5MCF9</accession>
<gene>
    <name evidence="1" type="ORF">SLEP1_g54108</name>
</gene>
<evidence type="ECO:0000313" key="1">
    <source>
        <dbReference type="EMBL" id="GKV47188.1"/>
    </source>
</evidence>
<keyword evidence="2" id="KW-1185">Reference proteome</keyword>
<dbReference type="AlphaFoldDB" id="A0AAV5MCF9"/>